<accession>A0A936NEW8</accession>
<evidence type="ECO:0000313" key="1">
    <source>
        <dbReference type="EMBL" id="MBK9298720.1"/>
    </source>
</evidence>
<sequence length="151" mass="16355">MNSTSPQAHDEQQDRLDATAAAATVTGLVMVYDADGGVRGELSYVWGKLRRTAHCSLCSITHGLTRERRSWTNWRDGVPVPVTVLHRNERDPDVEALSGDRTPCVLAHVDGELIYLLGPGELDACDGDLDVFERVLAGALDRSNLALADAS</sequence>
<name>A0A936NEW8_9ACTN</name>
<proteinExistence type="predicted"/>
<protein>
    <submittedName>
        <fullName evidence="1">Uncharacterized protein</fullName>
    </submittedName>
</protein>
<dbReference type="AlphaFoldDB" id="A0A936NEW8"/>
<comment type="caution">
    <text evidence="1">The sequence shown here is derived from an EMBL/GenBank/DDBJ whole genome shotgun (WGS) entry which is preliminary data.</text>
</comment>
<dbReference type="Proteomes" id="UP000727993">
    <property type="component" value="Unassembled WGS sequence"/>
</dbReference>
<reference evidence="1 2" key="1">
    <citation type="submission" date="2020-10" db="EMBL/GenBank/DDBJ databases">
        <title>Connecting structure to function with the recovery of over 1000 high-quality activated sludge metagenome-assembled genomes encoding full-length rRNA genes using long-read sequencing.</title>
        <authorList>
            <person name="Singleton C.M."/>
            <person name="Petriglieri F."/>
            <person name="Kristensen J.M."/>
            <person name="Kirkegaard R.H."/>
            <person name="Michaelsen T.Y."/>
            <person name="Andersen M.H."/>
            <person name="Karst S.M."/>
            <person name="Dueholm M.S."/>
            <person name="Nielsen P.H."/>
            <person name="Albertsen M."/>
        </authorList>
    </citation>
    <scope>NUCLEOTIDE SEQUENCE [LARGE SCALE GENOMIC DNA]</scope>
    <source>
        <strain evidence="1">Lyne_18-Q3-R50-59_MAXAC.006</strain>
    </source>
</reference>
<organism evidence="1 2">
    <name type="scientific">Candidatus Neomicrothrix subdominans</name>
    <dbReference type="NCBI Taxonomy" id="2954438"/>
    <lineage>
        <taxon>Bacteria</taxon>
        <taxon>Bacillati</taxon>
        <taxon>Actinomycetota</taxon>
        <taxon>Acidimicrobiia</taxon>
        <taxon>Acidimicrobiales</taxon>
        <taxon>Microthrixaceae</taxon>
        <taxon>Candidatus Neomicrothrix</taxon>
    </lineage>
</organism>
<evidence type="ECO:0000313" key="2">
    <source>
        <dbReference type="Proteomes" id="UP000727993"/>
    </source>
</evidence>
<dbReference type="EMBL" id="JADJZA010000010">
    <property type="protein sequence ID" value="MBK9298720.1"/>
    <property type="molecule type" value="Genomic_DNA"/>
</dbReference>
<gene>
    <name evidence="1" type="ORF">IPN02_18210</name>
</gene>